<proteinExistence type="predicted"/>
<evidence type="ECO:0000313" key="2">
    <source>
        <dbReference type="EMBL" id="KSV60182.1"/>
    </source>
</evidence>
<reference evidence="2 3" key="1">
    <citation type="submission" date="2015-11" db="EMBL/GenBank/DDBJ databases">
        <title>Butyribacter intestini gen. nov., sp. nov., a butyric acid-producing bacterium of the family Lachnospiraceae isolated from the human faeces.</title>
        <authorList>
            <person name="Zou Y."/>
            <person name="Xue W."/>
            <person name="Luo G."/>
            <person name="Lv M."/>
        </authorList>
    </citation>
    <scope>NUCLEOTIDE SEQUENCE [LARGE SCALE GENOMIC DNA]</scope>
    <source>
        <strain evidence="2 3">ACET-33324</strain>
    </source>
</reference>
<evidence type="ECO:0000256" key="1">
    <source>
        <dbReference type="SAM" id="Phobius"/>
    </source>
</evidence>
<name>A0A0V8QIW8_9FIRM</name>
<dbReference type="Proteomes" id="UP000054874">
    <property type="component" value="Unassembled WGS sequence"/>
</dbReference>
<comment type="caution">
    <text evidence="2">The sequence shown here is derived from an EMBL/GenBank/DDBJ whole genome shotgun (WGS) entry which is preliminary data.</text>
</comment>
<dbReference type="STRING" id="290052.ASU35_06380"/>
<gene>
    <name evidence="2" type="ORF">ASU35_06380</name>
</gene>
<sequence>MKDYNHNGRIDSEDELLLQEMVKDRVDESIEKHSFSDGLKGFGLVIIGLLILAGIIKVIF</sequence>
<keyword evidence="1" id="KW-0812">Transmembrane</keyword>
<keyword evidence="1" id="KW-0472">Membrane</keyword>
<accession>A0A0V8QIW8</accession>
<keyword evidence="3" id="KW-1185">Reference proteome</keyword>
<dbReference type="OrthoDB" id="9923034at2"/>
<dbReference type="AlphaFoldDB" id="A0A0V8QIW8"/>
<protein>
    <submittedName>
        <fullName evidence="2">Uncharacterized protein</fullName>
    </submittedName>
</protein>
<organism evidence="2 3">
    <name type="scientific">Acetivibrio ethanolgignens</name>
    <dbReference type="NCBI Taxonomy" id="290052"/>
    <lineage>
        <taxon>Bacteria</taxon>
        <taxon>Bacillati</taxon>
        <taxon>Bacillota</taxon>
        <taxon>Clostridia</taxon>
        <taxon>Eubacteriales</taxon>
        <taxon>Oscillospiraceae</taxon>
        <taxon>Acetivibrio</taxon>
    </lineage>
</organism>
<feature type="transmembrane region" description="Helical" evidence="1">
    <location>
        <begin position="41"/>
        <end position="59"/>
    </location>
</feature>
<keyword evidence="1" id="KW-1133">Transmembrane helix</keyword>
<evidence type="ECO:0000313" key="3">
    <source>
        <dbReference type="Proteomes" id="UP000054874"/>
    </source>
</evidence>
<dbReference type="RefSeq" id="WP_058351593.1">
    <property type="nucleotide sequence ID" value="NZ_CABMMD010000035.1"/>
</dbReference>
<dbReference type="EMBL" id="LNAM01000035">
    <property type="protein sequence ID" value="KSV60182.1"/>
    <property type="molecule type" value="Genomic_DNA"/>
</dbReference>